<dbReference type="RefSeq" id="WP_282539685.1">
    <property type="nucleotide sequence ID" value="NZ_JASCIS010000064.1"/>
</dbReference>
<feature type="domain" description="Thioesterase TesA-like" evidence="3">
    <location>
        <begin position="41"/>
        <end position="268"/>
    </location>
</feature>
<dbReference type="GO" id="GO:0016787">
    <property type="term" value="F:hydrolase activity"/>
    <property type="evidence" value="ECO:0007669"/>
    <property type="project" value="UniProtKB-KW"/>
</dbReference>
<comment type="caution">
    <text evidence="4">The sequence shown here is derived from an EMBL/GenBank/DDBJ whole genome shotgun (WGS) entry which is preliminary data.</text>
</comment>
<keyword evidence="2 4" id="KW-0378">Hydrolase</keyword>
<name>A0ABT6T7Q2_9ACTN</name>
<dbReference type="Proteomes" id="UP001237105">
    <property type="component" value="Unassembled WGS sequence"/>
</dbReference>
<organism evidence="4 5">
    <name type="scientific">Streptomyces luteolus</name>
    <dbReference type="NCBI Taxonomy" id="3043615"/>
    <lineage>
        <taxon>Bacteria</taxon>
        <taxon>Bacillati</taxon>
        <taxon>Actinomycetota</taxon>
        <taxon>Actinomycetes</taxon>
        <taxon>Kitasatosporales</taxon>
        <taxon>Streptomycetaceae</taxon>
        <taxon>Streptomyces</taxon>
    </lineage>
</organism>
<evidence type="ECO:0000259" key="3">
    <source>
        <dbReference type="SMART" id="SM00824"/>
    </source>
</evidence>
<protein>
    <submittedName>
        <fullName evidence="4">Alpha/beta fold hydrolase</fullName>
    </submittedName>
</protein>
<evidence type="ECO:0000313" key="5">
    <source>
        <dbReference type="Proteomes" id="UP001237105"/>
    </source>
</evidence>
<dbReference type="InterPro" id="IPR020802">
    <property type="entry name" value="TesA-like"/>
</dbReference>
<dbReference type="EMBL" id="JASCIS010000064">
    <property type="protein sequence ID" value="MDI3423854.1"/>
    <property type="molecule type" value="Genomic_DNA"/>
</dbReference>
<keyword evidence="5" id="KW-1185">Reference proteome</keyword>
<evidence type="ECO:0000313" key="4">
    <source>
        <dbReference type="EMBL" id="MDI3423854.1"/>
    </source>
</evidence>
<dbReference type="Pfam" id="PF00975">
    <property type="entry name" value="Thioesterase"/>
    <property type="match status" value="1"/>
</dbReference>
<dbReference type="Gene3D" id="3.40.50.1820">
    <property type="entry name" value="alpha/beta hydrolase"/>
    <property type="match status" value="1"/>
</dbReference>
<dbReference type="InterPro" id="IPR029058">
    <property type="entry name" value="AB_hydrolase_fold"/>
</dbReference>
<reference evidence="4 5" key="1">
    <citation type="submission" date="2023-05" db="EMBL/GenBank/DDBJ databases">
        <title>Draft genome sequence of Streptomyces sp. B-S-A12 isolated from a cave soil in Thailand.</title>
        <authorList>
            <person name="Chamroensaksri N."/>
            <person name="Muangham S."/>
        </authorList>
    </citation>
    <scope>NUCLEOTIDE SEQUENCE [LARGE SCALE GENOMIC DNA]</scope>
    <source>
        <strain evidence="4 5">B-S-A12</strain>
    </source>
</reference>
<dbReference type="PANTHER" id="PTHR11487:SF0">
    <property type="entry name" value="S-ACYL FATTY ACID SYNTHASE THIOESTERASE, MEDIUM CHAIN"/>
    <property type="match status" value="1"/>
</dbReference>
<gene>
    <name evidence="4" type="ORF">QIT00_35845</name>
</gene>
<dbReference type="InterPro" id="IPR001031">
    <property type="entry name" value="Thioesterase"/>
</dbReference>
<comment type="similarity">
    <text evidence="1">Belongs to the thioesterase family.</text>
</comment>
<accession>A0ABT6T7Q2</accession>
<proteinExistence type="inferred from homology"/>
<dbReference type="SUPFAM" id="SSF53474">
    <property type="entry name" value="alpha/beta-Hydrolases"/>
    <property type="match status" value="1"/>
</dbReference>
<evidence type="ECO:0000256" key="1">
    <source>
        <dbReference type="ARBA" id="ARBA00007169"/>
    </source>
</evidence>
<evidence type="ECO:0000256" key="2">
    <source>
        <dbReference type="ARBA" id="ARBA00022801"/>
    </source>
</evidence>
<dbReference type="SMART" id="SM00824">
    <property type="entry name" value="PKS_TE"/>
    <property type="match status" value="1"/>
</dbReference>
<sequence length="270" mass="29262">MSSHTSAPSDRRGAGRSVLRGPRSDWVRGFFSDVESEARVLCFPHAGGAASTYRPLAQLLAPRIAVWAVQYPGRQDRRTEPVLDSITAISDRVVTSLAQLPDTDDDRPLALFGHSMGALVAFEVARRLEAAGPRRPVRVFVSGRRAPSLPSTQPSLHDKGDAALLAELRRLNGTAEEILADEEQVRLFLPALRGDYKAVETYRPTGPAVLSCPITVFTGEQDAHVTPGGAARWAAHTTAECDMRTFPGGHFFVDTQRPQVASAITSRLLS</sequence>
<dbReference type="InterPro" id="IPR012223">
    <property type="entry name" value="TEII"/>
</dbReference>
<dbReference type="PANTHER" id="PTHR11487">
    <property type="entry name" value="THIOESTERASE"/>
    <property type="match status" value="1"/>
</dbReference>